<protein>
    <recommendedName>
        <fullName evidence="2">DUF6590 domain-containing protein</fullName>
    </recommendedName>
</protein>
<dbReference type="EMBL" id="JAHBCI010000006">
    <property type="protein sequence ID" value="KAG9500032.1"/>
    <property type="molecule type" value="Genomic_DNA"/>
</dbReference>
<evidence type="ECO:0000313" key="3">
    <source>
        <dbReference type="EMBL" id="KAG9500032.1"/>
    </source>
</evidence>
<gene>
    <name evidence="3" type="ORF">J7337_008498</name>
</gene>
<proteinExistence type="predicted"/>
<feature type="compositionally biased region" description="Low complexity" evidence="1">
    <location>
        <begin position="143"/>
        <end position="160"/>
    </location>
</feature>
<evidence type="ECO:0000259" key="2">
    <source>
        <dbReference type="Pfam" id="PF20233"/>
    </source>
</evidence>
<accession>A0A9P8INL0</accession>
<organism evidence="3 4">
    <name type="scientific">Fusarium musae</name>
    <dbReference type="NCBI Taxonomy" id="1042133"/>
    <lineage>
        <taxon>Eukaryota</taxon>
        <taxon>Fungi</taxon>
        <taxon>Dikarya</taxon>
        <taxon>Ascomycota</taxon>
        <taxon>Pezizomycotina</taxon>
        <taxon>Sordariomycetes</taxon>
        <taxon>Hypocreomycetidae</taxon>
        <taxon>Hypocreales</taxon>
        <taxon>Nectriaceae</taxon>
        <taxon>Fusarium</taxon>
    </lineage>
</organism>
<feature type="region of interest" description="Disordered" evidence="1">
    <location>
        <begin position="119"/>
        <end position="160"/>
    </location>
</feature>
<dbReference type="KEGG" id="fmu:J7337_008498"/>
<comment type="caution">
    <text evidence="3">The sequence shown here is derived from an EMBL/GenBank/DDBJ whole genome shotgun (WGS) entry which is preliminary data.</text>
</comment>
<dbReference type="Pfam" id="PF20233">
    <property type="entry name" value="DUF6590"/>
    <property type="match status" value="1"/>
</dbReference>
<feature type="region of interest" description="Disordered" evidence="1">
    <location>
        <begin position="213"/>
        <end position="236"/>
    </location>
</feature>
<reference evidence="3" key="1">
    <citation type="journal article" date="2021" name="Mol. Plant Microbe Interact.">
        <title>Telomere to telomere genome assembly of Fusarium musae F31, causal agent of crown rot disease of banana.</title>
        <authorList>
            <person name="Degradi L."/>
            <person name="Tava V."/>
            <person name="Kunova A."/>
            <person name="Cortesi P."/>
            <person name="Saracchi M."/>
            <person name="Pasquali M."/>
        </authorList>
    </citation>
    <scope>NUCLEOTIDE SEQUENCE</scope>
    <source>
        <strain evidence="3">F31</strain>
    </source>
</reference>
<dbReference type="AlphaFoldDB" id="A0A9P8INL0"/>
<name>A0A9P8INL0_9HYPO</name>
<dbReference type="InterPro" id="IPR046497">
    <property type="entry name" value="DUF6590"/>
</dbReference>
<evidence type="ECO:0000256" key="1">
    <source>
        <dbReference type="SAM" id="MobiDB-lite"/>
    </source>
</evidence>
<feature type="domain" description="DUF6590" evidence="2">
    <location>
        <begin position="221"/>
        <end position="303"/>
    </location>
</feature>
<dbReference type="GeneID" id="68316354"/>
<feature type="region of interest" description="Disordered" evidence="1">
    <location>
        <begin position="1"/>
        <end position="28"/>
    </location>
</feature>
<dbReference type="Proteomes" id="UP000827133">
    <property type="component" value="Unassembled WGS sequence"/>
</dbReference>
<dbReference type="RefSeq" id="XP_044679032.1">
    <property type="nucleotide sequence ID" value="XM_044826115.1"/>
</dbReference>
<sequence>MPSFNNGHRIRKPYPRSRGLVQNKSFKPPLNINTSHRFEKFDTNNIFAHTHFSPTSSSRPNSQQEDTWLHVEQKDSVSFLMSSLNSAADDWECKDCSWQLRNLATKFYTQFHSNKKELPTSCPTGMATREPVSYRRGRHRDSSASSTMSMRSTSSMRSSVSSNLSGDVAYLRRCTLTKDRGQNGQTFYGVHQAHLDLSLGEAVSVHMRPTDQRHKLNKLGPGTIISAPFHSQNRDDKVSTTNYHTAVSGFGPIYSKYRKMITIEIWGDHAVCLPIYSYNGKGLENRGGMVDEYMDIRDIDDEEPEEGDTPHKPLVAIRSQEWPGKNTFICGRSVVKLSEKTTHHGFAKCSIEGSLEKAEFQRMYKAYLGLLQSKALDVFGKPVEATIIPNKA</sequence>
<evidence type="ECO:0000313" key="4">
    <source>
        <dbReference type="Proteomes" id="UP000827133"/>
    </source>
</evidence>
<keyword evidence="4" id="KW-1185">Reference proteome</keyword>